<dbReference type="EMBL" id="JAPUUL010001478">
    <property type="protein sequence ID" value="KAJ8127303.1"/>
    <property type="molecule type" value="Genomic_DNA"/>
</dbReference>
<accession>A0ACC2JJ99</accession>
<comment type="caution">
    <text evidence="1">The sequence shown here is derived from an EMBL/GenBank/DDBJ whole genome shotgun (WGS) entry which is preliminary data.</text>
</comment>
<reference evidence="1" key="1">
    <citation type="submission" date="2022-12" db="EMBL/GenBank/DDBJ databases">
        <title>Genome Sequence of Lasiodiplodia mahajangana.</title>
        <authorList>
            <person name="Buettner E."/>
        </authorList>
    </citation>
    <scope>NUCLEOTIDE SEQUENCE</scope>
    <source>
        <strain evidence="1">VT137</strain>
    </source>
</reference>
<evidence type="ECO:0000313" key="2">
    <source>
        <dbReference type="Proteomes" id="UP001153332"/>
    </source>
</evidence>
<gene>
    <name evidence="1" type="ORF">O1611_g6332</name>
</gene>
<proteinExistence type="predicted"/>
<keyword evidence="2" id="KW-1185">Reference proteome</keyword>
<protein>
    <submittedName>
        <fullName evidence="1">Uncharacterized protein</fullName>
    </submittedName>
</protein>
<sequence length="426" mass="47394">MSTVSPHLGLLFSSLIFSNTTVIADTASTQQSDSQLPRELGAASDIGNSGSMLVAAMVHINQQTNRLKAGGPKTDGMRPIKSGLVLYNQKPSSVISIAIHGLAIPLISCITLSNPQLIFWILANMATVVETTMNYHLDPSKGGMKSCSFGTVGVLRRKFDTHAIQVNDLRGQENGFDIHTHTFQIGKWKPSTTSLDLSEIKRTVYPEAEEFIKTITNATRVHCFAHLVRQNTVEDNIEALERLEADRGKDNISDKEGFGKPVPARYAHIDQSGKGARTLLGDNLPDEAEKLTKTRWGTVNLWRPIQTIRRDPLCYCDGQTISDEDLVPMEAAMPPKGVSTLYESVSKGDGFQTLEVRHNSKHKWYYLSDMQPDEAVVFKCYDSKNSSESRCCHSSFRLPNTANNAPRESMEMRFFVFYENEPLEGF</sequence>
<dbReference type="Proteomes" id="UP001153332">
    <property type="component" value="Unassembled WGS sequence"/>
</dbReference>
<name>A0ACC2JJ99_9PEZI</name>
<evidence type="ECO:0000313" key="1">
    <source>
        <dbReference type="EMBL" id="KAJ8127303.1"/>
    </source>
</evidence>
<organism evidence="1 2">
    <name type="scientific">Lasiodiplodia mahajangana</name>
    <dbReference type="NCBI Taxonomy" id="1108764"/>
    <lineage>
        <taxon>Eukaryota</taxon>
        <taxon>Fungi</taxon>
        <taxon>Dikarya</taxon>
        <taxon>Ascomycota</taxon>
        <taxon>Pezizomycotina</taxon>
        <taxon>Dothideomycetes</taxon>
        <taxon>Dothideomycetes incertae sedis</taxon>
        <taxon>Botryosphaeriales</taxon>
        <taxon>Botryosphaeriaceae</taxon>
        <taxon>Lasiodiplodia</taxon>
    </lineage>
</organism>